<dbReference type="Proteomes" id="UP000807769">
    <property type="component" value="Unassembled WGS sequence"/>
</dbReference>
<evidence type="ECO:0000313" key="1">
    <source>
        <dbReference type="EMBL" id="KAG1805177.1"/>
    </source>
</evidence>
<dbReference type="EMBL" id="JABBWG010000055">
    <property type="protein sequence ID" value="KAG1805177.1"/>
    <property type="molecule type" value="Genomic_DNA"/>
</dbReference>
<keyword evidence="2" id="KW-1185">Reference proteome</keyword>
<protein>
    <submittedName>
        <fullName evidence="1">Uncharacterized protein</fullName>
    </submittedName>
</protein>
<dbReference type="RefSeq" id="XP_041187099.1">
    <property type="nucleotide sequence ID" value="XM_041337066.1"/>
</dbReference>
<name>A0A9P7DWW3_9AGAM</name>
<organism evidence="1 2">
    <name type="scientific">Suillus subaureus</name>
    <dbReference type="NCBI Taxonomy" id="48587"/>
    <lineage>
        <taxon>Eukaryota</taxon>
        <taxon>Fungi</taxon>
        <taxon>Dikarya</taxon>
        <taxon>Basidiomycota</taxon>
        <taxon>Agaricomycotina</taxon>
        <taxon>Agaricomycetes</taxon>
        <taxon>Agaricomycetidae</taxon>
        <taxon>Boletales</taxon>
        <taxon>Suillineae</taxon>
        <taxon>Suillaceae</taxon>
        <taxon>Suillus</taxon>
    </lineage>
</organism>
<accession>A0A9P7DWW3</accession>
<proteinExistence type="predicted"/>
<dbReference type="PROSITE" id="PS51257">
    <property type="entry name" value="PROKAR_LIPOPROTEIN"/>
    <property type="match status" value="1"/>
</dbReference>
<comment type="caution">
    <text evidence="1">The sequence shown here is derived from an EMBL/GenBank/DDBJ whole genome shotgun (WGS) entry which is preliminary data.</text>
</comment>
<dbReference type="AlphaFoldDB" id="A0A9P7DWW3"/>
<gene>
    <name evidence="1" type="ORF">BJ212DRAFT_1392535</name>
</gene>
<reference evidence="1" key="1">
    <citation type="journal article" date="2020" name="New Phytol.">
        <title>Comparative genomics reveals dynamic genome evolution in host specialist ectomycorrhizal fungi.</title>
        <authorList>
            <person name="Lofgren L.A."/>
            <person name="Nguyen N.H."/>
            <person name="Vilgalys R."/>
            <person name="Ruytinx J."/>
            <person name="Liao H.L."/>
            <person name="Branco S."/>
            <person name="Kuo A."/>
            <person name="LaButti K."/>
            <person name="Lipzen A."/>
            <person name="Andreopoulos W."/>
            <person name="Pangilinan J."/>
            <person name="Riley R."/>
            <person name="Hundley H."/>
            <person name="Na H."/>
            <person name="Barry K."/>
            <person name="Grigoriev I.V."/>
            <person name="Stajich J.E."/>
            <person name="Kennedy P.G."/>
        </authorList>
    </citation>
    <scope>NUCLEOTIDE SEQUENCE</scope>
    <source>
        <strain evidence="1">MN1</strain>
    </source>
</reference>
<evidence type="ECO:0000313" key="2">
    <source>
        <dbReference type="Proteomes" id="UP000807769"/>
    </source>
</evidence>
<dbReference type="GeneID" id="64631082"/>
<sequence>MRPTSTEVHWFAMGVVTACDCSIPVVVKVQVESFIFKYISITMEGSVKHVMCVPCVCVTVVFTLVGASYRCNVECSKWGVCKVSM</sequence>